<proteinExistence type="predicted"/>
<sequence>MEMNNNHPKYIQTPIFYEGNALDVNTNGFYFDKFNGSVPCNAYTDNNNGVKWEGETCCINYTRITQPKLTSNQTCANFNVRIDWFTKDGIGFIYFQAYILANFGDPENQDSLTVISATYYPNSTVNGILPLFVYLIIDRIQLHLPVQNQVPVNQIGHFVFIDVLITLQNASHSYNLSTSSSIAMYKYSGVYYNSDGSPFSEANPCATKSVDIISDDQSLYEYANMTSRSKICCTNWVQISQKTTEATTTSTKTDTKKSYTWLIILCIVIPLLI</sequence>
<dbReference type="AlphaFoldDB" id="A0A914ELD6"/>
<evidence type="ECO:0000313" key="1">
    <source>
        <dbReference type="Proteomes" id="UP000887540"/>
    </source>
</evidence>
<evidence type="ECO:0000313" key="2">
    <source>
        <dbReference type="WBParaSite" id="ACRNAN_scaffold8558.g14556.t1"/>
    </source>
</evidence>
<reference evidence="2" key="1">
    <citation type="submission" date="2022-11" db="UniProtKB">
        <authorList>
            <consortium name="WormBaseParasite"/>
        </authorList>
    </citation>
    <scope>IDENTIFICATION</scope>
</reference>
<dbReference type="WBParaSite" id="ACRNAN_scaffold8558.g14556.t1">
    <property type="protein sequence ID" value="ACRNAN_scaffold8558.g14556.t1"/>
    <property type="gene ID" value="ACRNAN_scaffold8558.g14556"/>
</dbReference>
<dbReference type="Proteomes" id="UP000887540">
    <property type="component" value="Unplaced"/>
</dbReference>
<accession>A0A914ELD6</accession>
<organism evidence="1 2">
    <name type="scientific">Acrobeloides nanus</name>
    <dbReference type="NCBI Taxonomy" id="290746"/>
    <lineage>
        <taxon>Eukaryota</taxon>
        <taxon>Metazoa</taxon>
        <taxon>Ecdysozoa</taxon>
        <taxon>Nematoda</taxon>
        <taxon>Chromadorea</taxon>
        <taxon>Rhabditida</taxon>
        <taxon>Tylenchina</taxon>
        <taxon>Cephalobomorpha</taxon>
        <taxon>Cephaloboidea</taxon>
        <taxon>Cephalobidae</taxon>
        <taxon>Acrobeloides</taxon>
    </lineage>
</organism>
<name>A0A914ELD6_9BILA</name>
<protein>
    <submittedName>
        <fullName evidence="2">Uncharacterized protein</fullName>
    </submittedName>
</protein>
<keyword evidence="1" id="KW-1185">Reference proteome</keyword>